<reference evidence="2 3" key="1">
    <citation type="submission" date="2018-05" db="EMBL/GenBank/DDBJ databases">
        <title>Genomic Encyclopedia of Type Strains, Phase IV (KMG-IV): sequencing the most valuable type-strain genomes for metagenomic binning, comparative biology and taxonomic classification.</title>
        <authorList>
            <person name="Goeker M."/>
        </authorList>
    </citation>
    <scope>NUCLEOTIDE SEQUENCE [LARGE SCALE GENOMIC DNA]</scope>
    <source>
        <strain evidence="2 3">DSM 100333</strain>
    </source>
</reference>
<evidence type="ECO:0000313" key="3">
    <source>
        <dbReference type="Proteomes" id="UP000245870"/>
    </source>
</evidence>
<proteinExistence type="predicted"/>
<dbReference type="OrthoDB" id="1050718at2"/>
<keyword evidence="1" id="KW-0812">Transmembrane</keyword>
<dbReference type="EMBL" id="QENY01000001">
    <property type="protein sequence ID" value="PVX59419.1"/>
    <property type="molecule type" value="Genomic_DNA"/>
</dbReference>
<evidence type="ECO:0000256" key="1">
    <source>
        <dbReference type="SAM" id="Phobius"/>
    </source>
</evidence>
<keyword evidence="3" id="KW-1185">Reference proteome</keyword>
<keyword evidence="1" id="KW-1133">Transmembrane helix</keyword>
<sequence length="113" mass="12844">MACTIIFPINYLITVILKISHIISFNEYNIDDEYAYQSIAALFDISKIPVWEYAILRQINITEISFILFLSLALSIKMHINFLRGTSSTAITYIIGLIIYGIVSVFAGYILIN</sequence>
<feature type="transmembrane region" description="Helical" evidence="1">
    <location>
        <begin position="90"/>
        <end position="112"/>
    </location>
</feature>
<protein>
    <submittedName>
        <fullName evidence="2">Uncharacterized protein</fullName>
    </submittedName>
</protein>
<dbReference type="Proteomes" id="UP000245870">
    <property type="component" value="Unassembled WGS sequence"/>
</dbReference>
<name>A0A2U0UP37_9BACT</name>
<dbReference type="AlphaFoldDB" id="A0A2U0UP37"/>
<accession>A0A2U0UP37</accession>
<feature type="transmembrane region" description="Helical" evidence="1">
    <location>
        <begin position="59"/>
        <end position="78"/>
    </location>
</feature>
<keyword evidence="1" id="KW-0472">Membrane</keyword>
<organism evidence="2 3">
    <name type="scientific">Hallella colorans</name>
    <dbReference type="NCBI Taxonomy" id="1703337"/>
    <lineage>
        <taxon>Bacteria</taxon>
        <taxon>Pseudomonadati</taxon>
        <taxon>Bacteroidota</taxon>
        <taxon>Bacteroidia</taxon>
        <taxon>Bacteroidales</taxon>
        <taxon>Prevotellaceae</taxon>
        <taxon>Hallella</taxon>
    </lineage>
</organism>
<evidence type="ECO:0000313" key="2">
    <source>
        <dbReference type="EMBL" id="PVX59419.1"/>
    </source>
</evidence>
<comment type="caution">
    <text evidence="2">The sequence shown here is derived from an EMBL/GenBank/DDBJ whole genome shotgun (WGS) entry which is preliminary data.</text>
</comment>
<gene>
    <name evidence="2" type="ORF">C7379_101191</name>
</gene>